<dbReference type="AlphaFoldDB" id="A0A7V7TW89"/>
<organism evidence="3 4">
    <name type="scientific">Plantimonas leprariae</name>
    <dbReference type="NCBI Taxonomy" id="2615207"/>
    <lineage>
        <taxon>Bacteria</taxon>
        <taxon>Pseudomonadati</taxon>
        <taxon>Pseudomonadota</taxon>
        <taxon>Alphaproteobacteria</taxon>
        <taxon>Hyphomicrobiales</taxon>
        <taxon>Aurantimonadaceae</taxon>
        <taxon>Plantimonas</taxon>
    </lineage>
</organism>
<keyword evidence="4" id="KW-1185">Reference proteome</keyword>
<sequence length="139" mass="15158">MRCSRSVAGVLAIAAMFAASAAVADCLVCDEVVELDGIRARCFQQDYGKFLERAERSKTGNAEVDLGTCAGDDGTEQRGLDKFPSLDPLDAGTESVRSPLRSVYVLDKPAIVCLKRLLDDYRGLIDPKVQFDLLEQCRP</sequence>
<evidence type="ECO:0000313" key="3">
    <source>
        <dbReference type="EMBL" id="KAB0679545.1"/>
    </source>
</evidence>
<dbReference type="Proteomes" id="UP000432089">
    <property type="component" value="Unassembled WGS sequence"/>
</dbReference>
<dbReference type="EMBL" id="VZDO01000009">
    <property type="protein sequence ID" value="KAB0679545.1"/>
    <property type="molecule type" value="Genomic_DNA"/>
</dbReference>
<proteinExistence type="predicted"/>
<evidence type="ECO:0000256" key="1">
    <source>
        <dbReference type="SAM" id="MobiDB-lite"/>
    </source>
</evidence>
<name>A0A7V7TW89_9HYPH</name>
<evidence type="ECO:0008006" key="5">
    <source>
        <dbReference type="Google" id="ProtNLM"/>
    </source>
</evidence>
<feature type="chain" id="PRO_5031154745" description="Secreted protein" evidence="2">
    <location>
        <begin position="22"/>
        <end position="139"/>
    </location>
</feature>
<evidence type="ECO:0000313" key="4">
    <source>
        <dbReference type="Proteomes" id="UP000432089"/>
    </source>
</evidence>
<protein>
    <recommendedName>
        <fullName evidence="5">Secreted protein</fullName>
    </recommendedName>
</protein>
<reference evidence="3 4" key="1">
    <citation type="submission" date="2019-09" db="EMBL/GenBank/DDBJ databases">
        <title>YIM 132180 draft genome.</title>
        <authorList>
            <person name="Zhang K."/>
        </authorList>
    </citation>
    <scope>NUCLEOTIDE SEQUENCE [LARGE SCALE GENOMIC DNA]</scope>
    <source>
        <strain evidence="3 4">YIM 132180</strain>
    </source>
</reference>
<comment type="caution">
    <text evidence="3">The sequence shown here is derived from an EMBL/GenBank/DDBJ whole genome shotgun (WGS) entry which is preliminary data.</text>
</comment>
<feature type="region of interest" description="Disordered" evidence="1">
    <location>
        <begin position="65"/>
        <end position="94"/>
    </location>
</feature>
<feature type="signal peptide" evidence="2">
    <location>
        <begin position="1"/>
        <end position="21"/>
    </location>
</feature>
<evidence type="ECO:0000256" key="2">
    <source>
        <dbReference type="SAM" id="SignalP"/>
    </source>
</evidence>
<gene>
    <name evidence="3" type="ORF">F6X38_12020</name>
</gene>
<accession>A0A7V7TW89</accession>
<keyword evidence="2" id="KW-0732">Signal</keyword>